<gene>
    <name evidence="8" type="ORF">ACJ72_01569</name>
</gene>
<evidence type="ECO:0000256" key="5">
    <source>
        <dbReference type="ARBA" id="ARBA00023242"/>
    </source>
</evidence>
<dbReference type="EMBL" id="LGUA01000108">
    <property type="protein sequence ID" value="OAX84065.1"/>
    <property type="molecule type" value="Genomic_DNA"/>
</dbReference>
<dbReference type="InterPro" id="IPR029058">
    <property type="entry name" value="AB_hydrolase_fold"/>
</dbReference>
<keyword evidence="2 7" id="KW-0812">Transmembrane</keyword>
<evidence type="ECO:0000256" key="4">
    <source>
        <dbReference type="ARBA" id="ARBA00023136"/>
    </source>
</evidence>
<evidence type="ECO:0000256" key="3">
    <source>
        <dbReference type="ARBA" id="ARBA00022989"/>
    </source>
</evidence>
<dbReference type="Pfam" id="PF05705">
    <property type="entry name" value="DUF829"/>
    <property type="match status" value="1"/>
</dbReference>
<dbReference type="AlphaFoldDB" id="A0A1B7P4W0"/>
<evidence type="ECO:0000256" key="1">
    <source>
        <dbReference type="ARBA" id="ARBA00007387"/>
    </source>
</evidence>
<keyword evidence="4 7" id="KW-0472">Membrane</keyword>
<feature type="transmembrane region" description="Helical" evidence="7">
    <location>
        <begin position="173"/>
        <end position="193"/>
    </location>
</feature>
<keyword evidence="9" id="KW-1185">Reference proteome</keyword>
<comment type="subcellular location">
    <subcellularLocation>
        <location evidence="6">Nucleus outer membrane</location>
        <topology evidence="6">Single-pass membrane protein</topology>
    </subcellularLocation>
</comment>
<evidence type="ECO:0000256" key="2">
    <source>
        <dbReference type="ARBA" id="ARBA00022692"/>
    </source>
</evidence>
<comment type="caution">
    <text evidence="8">The sequence shown here is derived from an EMBL/GenBank/DDBJ whole genome shotgun (WGS) entry which is preliminary data.</text>
</comment>
<comment type="similarity">
    <text evidence="1">Belongs to the TMEM53 family.</text>
</comment>
<evidence type="ECO:0000256" key="6">
    <source>
        <dbReference type="ARBA" id="ARBA00034303"/>
    </source>
</evidence>
<reference evidence="8 9" key="1">
    <citation type="submission" date="2015-07" db="EMBL/GenBank/DDBJ databases">
        <title>Emmonsia species relationships and genome sequence.</title>
        <authorList>
            <person name="Cuomo C.A."/>
            <person name="Schwartz I.S."/>
            <person name="Kenyon C."/>
            <person name="de Hoog G.S."/>
            <person name="Govender N.P."/>
            <person name="Botha A."/>
            <person name="Moreno L."/>
            <person name="de Vries M."/>
            <person name="Munoz J.F."/>
            <person name="Stielow J.B."/>
        </authorList>
    </citation>
    <scope>NUCLEOTIDE SEQUENCE [LARGE SCALE GENOMIC DNA]</scope>
    <source>
        <strain evidence="8 9">CBS 136260</strain>
    </source>
</reference>
<accession>A0A1B7P4W0</accession>
<dbReference type="InterPro" id="IPR008547">
    <property type="entry name" value="DUF829_TMEM53"/>
</dbReference>
<proteinExistence type="inferred from homology"/>
<dbReference type="SUPFAM" id="SSF53474">
    <property type="entry name" value="alpha/beta-Hydrolases"/>
    <property type="match status" value="1"/>
</dbReference>
<evidence type="ECO:0000313" key="8">
    <source>
        <dbReference type="EMBL" id="OAX84065.1"/>
    </source>
</evidence>
<evidence type="ECO:0000313" key="9">
    <source>
        <dbReference type="Proteomes" id="UP000091918"/>
    </source>
</evidence>
<keyword evidence="5" id="KW-0539">Nucleus</keyword>
<protein>
    <recommendedName>
        <fullName evidence="10">Indole-diterpene biosynthesis protein PaxU</fullName>
    </recommendedName>
</protein>
<organism evidence="8 9">
    <name type="scientific">Emergomyces africanus</name>
    <dbReference type="NCBI Taxonomy" id="1955775"/>
    <lineage>
        <taxon>Eukaryota</taxon>
        <taxon>Fungi</taxon>
        <taxon>Dikarya</taxon>
        <taxon>Ascomycota</taxon>
        <taxon>Pezizomycotina</taxon>
        <taxon>Eurotiomycetes</taxon>
        <taxon>Eurotiomycetidae</taxon>
        <taxon>Onygenales</taxon>
        <taxon>Ajellomycetaceae</taxon>
        <taxon>Emergomyces</taxon>
    </lineage>
</organism>
<evidence type="ECO:0000256" key="7">
    <source>
        <dbReference type="SAM" id="Phobius"/>
    </source>
</evidence>
<dbReference type="OrthoDB" id="77878at2759"/>
<keyword evidence="3 7" id="KW-1133">Transmembrane helix</keyword>
<sequence length="288" mass="32474">MGSTTALISSSSSEGSEDFFSSFTKLSPLIYLHDKPSVACPSSKSPTICFLFWMDASLRHAAKFVSEYMRVLPNARIICMRTRSVDLFFRGSNKSHSQRVSPFVAALRASDGPMHFHIFSNGGLFSFYHIATEYRRSTGNPLPVKSLLVDSSPGRTDLAVSAKAFSYVLPKFVIFRMVGLCALWAALLAHWLVSKLRSGSSAFEMAKYELNDPKLIDIAAERCYIYSKSDELVHWRHVEEHAAQAKERGWQVSTEIFNGPHVGHMRADPERYWKLVWGLILRDNVRSV</sequence>
<dbReference type="PANTHER" id="PTHR12265">
    <property type="entry name" value="TRANSMEMBRANE PROTEIN 53"/>
    <property type="match status" value="1"/>
</dbReference>
<evidence type="ECO:0008006" key="10">
    <source>
        <dbReference type="Google" id="ProtNLM"/>
    </source>
</evidence>
<dbReference type="GO" id="GO:0005640">
    <property type="term" value="C:nuclear outer membrane"/>
    <property type="evidence" value="ECO:0007669"/>
    <property type="project" value="UniProtKB-SubCell"/>
</dbReference>
<dbReference type="PANTHER" id="PTHR12265:SF30">
    <property type="entry name" value="TRANSMEMBRANE PROTEIN 53"/>
    <property type="match status" value="1"/>
</dbReference>
<dbReference type="Proteomes" id="UP000091918">
    <property type="component" value="Unassembled WGS sequence"/>
</dbReference>
<name>A0A1B7P4W0_9EURO</name>